<name>A0ABW3UL21_9BACL</name>
<dbReference type="InterPro" id="IPR006059">
    <property type="entry name" value="SBP"/>
</dbReference>
<sequence>MKLGRLGLTAGLVLSVMMAGCDSGSLAGTGGEKSSNMVKPLGKDEKASIKVAYYDKNSFLQMYGNMFSVKYPNIDVQVVSMQDTSGPGFQKLIDDEQPDVLVFHSPERFKEWAEQGRLYQLDPVIRQDKFDTENILPNVMDLLKSKGGGNIYGLAPSFYSQALFYNKDLFEKFGVPLPHNKMSWEEVLQLAKRFPKDGHGNDRIYGFARNSADWIVSENKALGYYLMNSIGTTHGLEDMDPVKGTVTLQSEGWKHALGLAADALKSGAVYTGKTSDPADSNEAWLKRDLFVTGKVAMTLESPYMINNIVRAKEELKDVNPVNWDIVTVPVDPKNPDASSTIDVSEIFAINAKSSNPRAAWELVKYINSDEMAKQLAKTEQFGFLSRTAYVKERDGRDLEPFYMLKMSNRGLQAGEQVPSEFYATFNEMAGNEVQLVVDGKKSIDEALNTMQTKGQEIYNAVKQKQ</sequence>
<keyword evidence="2" id="KW-1185">Reference proteome</keyword>
<accession>A0ABW3UL21</accession>
<organism evidence="1 2">
    <name type="scientific">Paenibacillus vulneris</name>
    <dbReference type="NCBI Taxonomy" id="1133364"/>
    <lineage>
        <taxon>Bacteria</taxon>
        <taxon>Bacillati</taxon>
        <taxon>Bacillota</taxon>
        <taxon>Bacilli</taxon>
        <taxon>Bacillales</taxon>
        <taxon>Paenibacillaceae</taxon>
        <taxon>Paenibacillus</taxon>
    </lineage>
</organism>
<dbReference type="PANTHER" id="PTHR43649">
    <property type="entry name" value="ARABINOSE-BINDING PROTEIN-RELATED"/>
    <property type="match status" value="1"/>
</dbReference>
<dbReference type="PROSITE" id="PS51257">
    <property type="entry name" value="PROKAR_LIPOPROTEIN"/>
    <property type="match status" value="1"/>
</dbReference>
<dbReference type="Pfam" id="PF01547">
    <property type="entry name" value="SBP_bac_1"/>
    <property type="match status" value="1"/>
</dbReference>
<dbReference type="RefSeq" id="WP_345585764.1">
    <property type="nucleotide sequence ID" value="NZ_BAABJG010000003.1"/>
</dbReference>
<gene>
    <name evidence="1" type="ORF">ACFQ4B_16230</name>
</gene>
<dbReference type="InterPro" id="IPR050490">
    <property type="entry name" value="Bact_solute-bd_prot1"/>
</dbReference>
<proteinExistence type="predicted"/>
<evidence type="ECO:0000313" key="1">
    <source>
        <dbReference type="EMBL" id="MFD1221667.1"/>
    </source>
</evidence>
<protein>
    <submittedName>
        <fullName evidence="1">ABC transporter substrate-binding protein</fullName>
    </submittedName>
</protein>
<dbReference type="Proteomes" id="UP001597180">
    <property type="component" value="Unassembled WGS sequence"/>
</dbReference>
<reference evidence="2" key="1">
    <citation type="journal article" date="2019" name="Int. J. Syst. Evol. Microbiol.">
        <title>The Global Catalogue of Microorganisms (GCM) 10K type strain sequencing project: providing services to taxonomists for standard genome sequencing and annotation.</title>
        <authorList>
            <consortium name="The Broad Institute Genomics Platform"/>
            <consortium name="The Broad Institute Genome Sequencing Center for Infectious Disease"/>
            <person name="Wu L."/>
            <person name="Ma J."/>
        </authorList>
    </citation>
    <scope>NUCLEOTIDE SEQUENCE [LARGE SCALE GENOMIC DNA]</scope>
    <source>
        <strain evidence="2">CCUG 53270</strain>
    </source>
</reference>
<dbReference type="Gene3D" id="3.40.190.10">
    <property type="entry name" value="Periplasmic binding protein-like II"/>
    <property type="match status" value="1"/>
</dbReference>
<dbReference type="EMBL" id="JBHTLU010000019">
    <property type="protein sequence ID" value="MFD1221667.1"/>
    <property type="molecule type" value="Genomic_DNA"/>
</dbReference>
<dbReference type="SUPFAM" id="SSF53850">
    <property type="entry name" value="Periplasmic binding protein-like II"/>
    <property type="match status" value="1"/>
</dbReference>
<evidence type="ECO:0000313" key="2">
    <source>
        <dbReference type="Proteomes" id="UP001597180"/>
    </source>
</evidence>
<comment type="caution">
    <text evidence="1">The sequence shown here is derived from an EMBL/GenBank/DDBJ whole genome shotgun (WGS) entry which is preliminary data.</text>
</comment>